<dbReference type="AlphaFoldDB" id="A0ABD1ZJM1"/>
<keyword evidence="2" id="KW-0699">rRNA-binding</keyword>
<comment type="caution">
    <text evidence="7">The sequence shown here is derived from an EMBL/GenBank/DDBJ whole genome shotgun (WGS) entry which is preliminary data.</text>
</comment>
<evidence type="ECO:0000256" key="5">
    <source>
        <dbReference type="ARBA" id="ARBA00023274"/>
    </source>
</evidence>
<dbReference type="InterPro" id="IPR016095">
    <property type="entry name" value="Ribosomal_uL1_3-a/b-sand"/>
</dbReference>
<dbReference type="PANTHER" id="PTHR36427">
    <property type="entry name" value="54S RIBOSOMAL PROTEIN L1, MITOCHONDRIAL"/>
    <property type="match status" value="1"/>
</dbReference>
<protein>
    <recommendedName>
        <fullName evidence="6">Ribosomal protein</fullName>
    </recommendedName>
</protein>
<evidence type="ECO:0000256" key="2">
    <source>
        <dbReference type="ARBA" id="ARBA00022730"/>
    </source>
</evidence>
<sequence>MAAALAATMPHQLQFGPPSGMASVVGLRVTPGRVQVPMRGFVMPQRCLRMVCIRAAAVVSQEVESEQNEGGLLVAEAPAPAKKEKLFIKDKGRSKRFMEIQKLRVKKQEYDPATAIRLMKDTASAKFVETAEVHIRLNIDPKYTDQQLRATVSLPKGTGQVVRVAVLAQGEKQQEAKAAGADLVGAEDLIEQIAGGFLEFDKLIATPDMMPKVAKLGRLLGPRGLMPNPKAGTVSVDITKAVGEFKAGKVEYRADKTGIVHVLFGKSDFSAEDLLANLVAVANSIDANKPSGAKGVFWKTCYLCTTMGPSVRVNSCTVQAVRY</sequence>
<dbReference type="Proteomes" id="UP001605036">
    <property type="component" value="Unassembled WGS sequence"/>
</dbReference>
<dbReference type="NCBIfam" id="TIGR01169">
    <property type="entry name" value="rplA_bact"/>
    <property type="match status" value="1"/>
</dbReference>
<comment type="similarity">
    <text evidence="1 6">Belongs to the universal ribosomal protein uL1 family.</text>
</comment>
<dbReference type="Gene3D" id="3.40.50.790">
    <property type="match status" value="1"/>
</dbReference>
<reference evidence="7 8" key="1">
    <citation type="submission" date="2024-09" db="EMBL/GenBank/DDBJ databases">
        <title>Chromosome-scale assembly of Riccia fluitans.</title>
        <authorList>
            <person name="Paukszto L."/>
            <person name="Sawicki J."/>
            <person name="Karawczyk K."/>
            <person name="Piernik-Szablinska J."/>
            <person name="Szczecinska M."/>
            <person name="Mazdziarz M."/>
        </authorList>
    </citation>
    <scope>NUCLEOTIDE SEQUENCE [LARGE SCALE GENOMIC DNA]</scope>
    <source>
        <strain evidence="7">Rf_01</strain>
        <tissue evidence="7">Aerial parts of the thallus</tissue>
    </source>
</reference>
<dbReference type="InterPro" id="IPR005878">
    <property type="entry name" value="Ribosom_uL1_bac-type"/>
</dbReference>
<dbReference type="GO" id="GO:0005840">
    <property type="term" value="C:ribosome"/>
    <property type="evidence" value="ECO:0007669"/>
    <property type="project" value="UniProtKB-KW"/>
</dbReference>
<evidence type="ECO:0000313" key="7">
    <source>
        <dbReference type="EMBL" id="KAL2651644.1"/>
    </source>
</evidence>
<dbReference type="InterPro" id="IPR023674">
    <property type="entry name" value="Ribosomal_uL1-like"/>
</dbReference>
<name>A0ABD1ZJM1_9MARC</name>
<dbReference type="PANTHER" id="PTHR36427:SF3">
    <property type="entry name" value="LARGE RIBOSOMAL SUBUNIT PROTEIN UL1M"/>
    <property type="match status" value="1"/>
</dbReference>
<keyword evidence="5 6" id="KW-0687">Ribonucleoprotein</keyword>
<dbReference type="EMBL" id="JBHFFA010000001">
    <property type="protein sequence ID" value="KAL2651644.1"/>
    <property type="molecule type" value="Genomic_DNA"/>
</dbReference>
<dbReference type="PROSITE" id="PS01199">
    <property type="entry name" value="RIBOSOMAL_L1"/>
    <property type="match status" value="1"/>
</dbReference>
<dbReference type="GO" id="GO:1990904">
    <property type="term" value="C:ribonucleoprotein complex"/>
    <property type="evidence" value="ECO:0007669"/>
    <property type="project" value="UniProtKB-KW"/>
</dbReference>
<evidence type="ECO:0000256" key="3">
    <source>
        <dbReference type="ARBA" id="ARBA00022884"/>
    </source>
</evidence>
<dbReference type="FunFam" id="3.40.50.790:FF:000001">
    <property type="entry name" value="50S ribosomal protein L1"/>
    <property type="match status" value="1"/>
</dbReference>
<dbReference type="Gene3D" id="3.30.190.20">
    <property type="match status" value="1"/>
</dbReference>
<keyword evidence="3" id="KW-0694">RNA-binding</keyword>
<dbReference type="InterPro" id="IPR023673">
    <property type="entry name" value="Ribosomal_uL1_CS"/>
</dbReference>
<dbReference type="CDD" id="cd00403">
    <property type="entry name" value="Ribosomal_L1"/>
    <property type="match status" value="1"/>
</dbReference>
<dbReference type="GO" id="GO:0019843">
    <property type="term" value="F:rRNA binding"/>
    <property type="evidence" value="ECO:0007669"/>
    <property type="project" value="UniProtKB-KW"/>
</dbReference>
<evidence type="ECO:0000256" key="4">
    <source>
        <dbReference type="ARBA" id="ARBA00022980"/>
    </source>
</evidence>
<proteinExistence type="inferred from homology"/>
<gene>
    <name evidence="7" type="ORF">R1flu_019772</name>
</gene>
<evidence type="ECO:0000256" key="1">
    <source>
        <dbReference type="ARBA" id="ARBA00010531"/>
    </source>
</evidence>
<dbReference type="HAMAP" id="MF_01318_B">
    <property type="entry name" value="Ribosomal_uL1_B"/>
    <property type="match status" value="1"/>
</dbReference>
<dbReference type="SUPFAM" id="SSF56808">
    <property type="entry name" value="Ribosomal protein L1"/>
    <property type="match status" value="1"/>
</dbReference>
<keyword evidence="8" id="KW-1185">Reference proteome</keyword>
<dbReference type="InterPro" id="IPR028364">
    <property type="entry name" value="Ribosomal_uL1/biogenesis"/>
</dbReference>
<evidence type="ECO:0000256" key="6">
    <source>
        <dbReference type="RuleBase" id="RU000659"/>
    </source>
</evidence>
<organism evidence="7 8">
    <name type="scientific">Riccia fluitans</name>
    <dbReference type="NCBI Taxonomy" id="41844"/>
    <lineage>
        <taxon>Eukaryota</taxon>
        <taxon>Viridiplantae</taxon>
        <taxon>Streptophyta</taxon>
        <taxon>Embryophyta</taxon>
        <taxon>Marchantiophyta</taxon>
        <taxon>Marchantiopsida</taxon>
        <taxon>Marchantiidae</taxon>
        <taxon>Marchantiales</taxon>
        <taxon>Ricciaceae</taxon>
        <taxon>Riccia</taxon>
    </lineage>
</organism>
<evidence type="ECO:0000313" key="8">
    <source>
        <dbReference type="Proteomes" id="UP001605036"/>
    </source>
</evidence>
<dbReference type="Pfam" id="PF00687">
    <property type="entry name" value="Ribosomal_L1"/>
    <property type="match status" value="1"/>
</dbReference>
<accession>A0ABD1ZJM1</accession>
<keyword evidence="4 6" id="KW-0689">Ribosomal protein</keyword>